<reference evidence="2 3" key="1">
    <citation type="submission" date="2020-03" db="EMBL/GenBank/DDBJ databases">
        <title>Whole genome shotgun sequence of Phytohabitans flavus NBRC 107702.</title>
        <authorList>
            <person name="Komaki H."/>
            <person name="Tamura T."/>
        </authorList>
    </citation>
    <scope>NUCLEOTIDE SEQUENCE [LARGE SCALE GENOMIC DNA]</scope>
    <source>
        <strain evidence="2 3">NBRC 107702</strain>
    </source>
</reference>
<gene>
    <name evidence="2" type="ORF">Pflav_020970</name>
</gene>
<sequence length="243" mass="24955">MAAIITTGFVSRAIQPGALADRGGPLTLGALVIGAAAAALGGWLMAGPATPDPLRPPSDALGLARRLAAAATVGALLGIAAHTHLYGNRLDTADGTIATDHGTDDPVLFLARTFSQPAGPLEHLAHAAAYTLGVATVFWLLVHAAIAVRRVLPTTRRYAAGAATGILVAAGLYLAYHGLQEARYWAGWHLTNTGWAPPTDPQDAILRSADWLWSTAGPPLAILALVLAAIGLLAPRRPTNSAT</sequence>
<feature type="transmembrane region" description="Helical" evidence="1">
    <location>
        <begin position="158"/>
        <end position="176"/>
    </location>
</feature>
<keyword evidence="3" id="KW-1185">Reference proteome</keyword>
<feature type="transmembrane region" description="Helical" evidence="1">
    <location>
        <begin position="67"/>
        <end position="86"/>
    </location>
</feature>
<keyword evidence="1" id="KW-1133">Transmembrane helix</keyword>
<dbReference type="AlphaFoldDB" id="A0A6F8XPF9"/>
<dbReference type="EMBL" id="AP022870">
    <property type="protein sequence ID" value="BCB75687.1"/>
    <property type="molecule type" value="Genomic_DNA"/>
</dbReference>
<feature type="transmembrane region" description="Helical" evidence="1">
    <location>
        <begin position="127"/>
        <end position="146"/>
    </location>
</feature>
<proteinExistence type="predicted"/>
<organism evidence="2 3">
    <name type="scientific">Phytohabitans flavus</name>
    <dbReference type="NCBI Taxonomy" id="1076124"/>
    <lineage>
        <taxon>Bacteria</taxon>
        <taxon>Bacillati</taxon>
        <taxon>Actinomycetota</taxon>
        <taxon>Actinomycetes</taxon>
        <taxon>Micromonosporales</taxon>
        <taxon>Micromonosporaceae</taxon>
    </lineage>
</organism>
<dbReference type="KEGG" id="pfla:Pflav_020970"/>
<keyword evidence="1" id="KW-0472">Membrane</keyword>
<feature type="transmembrane region" description="Helical" evidence="1">
    <location>
        <begin position="26"/>
        <end position="46"/>
    </location>
</feature>
<evidence type="ECO:0000313" key="2">
    <source>
        <dbReference type="EMBL" id="BCB75687.1"/>
    </source>
</evidence>
<dbReference type="Proteomes" id="UP000502508">
    <property type="component" value="Chromosome"/>
</dbReference>
<feature type="transmembrane region" description="Helical" evidence="1">
    <location>
        <begin position="211"/>
        <end position="234"/>
    </location>
</feature>
<protein>
    <submittedName>
        <fullName evidence="2">Uncharacterized protein</fullName>
    </submittedName>
</protein>
<evidence type="ECO:0000256" key="1">
    <source>
        <dbReference type="SAM" id="Phobius"/>
    </source>
</evidence>
<name>A0A6F8XPF9_9ACTN</name>
<evidence type="ECO:0000313" key="3">
    <source>
        <dbReference type="Proteomes" id="UP000502508"/>
    </source>
</evidence>
<reference evidence="2 3" key="2">
    <citation type="submission" date="2020-03" db="EMBL/GenBank/DDBJ databases">
        <authorList>
            <person name="Ichikawa N."/>
            <person name="Kimura A."/>
            <person name="Kitahashi Y."/>
            <person name="Uohara A."/>
        </authorList>
    </citation>
    <scope>NUCLEOTIDE SEQUENCE [LARGE SCALE GENOMIC DNA]</scope>
    <source>
        <strain evidence="2 3">NBRC 107702</strain>
    </source>
</reference>
<keyword evidence="1" id="KW-0812">Transmembrane</keyword>
<accession>A0A6F8XPF9</accession>